<accession>A0AAT9E9M9</accession>
<evidence type="ECO:0000259" key="2">
    <source>
        <dbReference type="Pfam" id="PF00419"/>
    </source>
</evidence>
<evidence type="ECO:0000313" key="3">
    <source>
        <dbReference type="EMBL" id="BAO35588.1"/>
    </source>
</evidence>
<feature type="domain" description="Fimbrial-type adhesion" evidence="2">
    <location>
        <begin position="36"/>
        <end position="169"/>
    </location>
</feature>
<feature type="signal peptide" evidence="1">
    <location>
        <begin position="1"/>
        <end position="29"/>
    </location>
</feature>
<reference evidence="3" key="1">
    <citation type="journal article" date="2014" name="Genome Biol. Evol.">
        <title>Genome evolution and plasticity of Serratia marcescens, an important multidrug-resistant nosocomial pathogen.</title>
        <authorList>
            <person name="Iguchi A."/>
            <person name="Nagaya Y."/>
            <person name="Pradel E."/>
            <person name="Ooka T."/>
            <person name="Ogura Y."/>
            <person name="Katsura K."/>
            <person name="Kurokawa K."/>
            <person name="Oshima K."/>
            <person name="Hattori M."/>
            <person name="Parkhill J."/>
            <person name="Sebaihia M."/>
            <person name="Coulthurst S.J."/>
            <person name="Gotoh N."/>
            <person name="Thomson N.R."/>
            <person name="Ewbank J.J."/>
            <person name="Hayashi T."/>
        </authorList>
    </citation>
    <scope>NUCLEOTIDE SEQUENCE</scope>
    <source>
        <strain evidence="3">SM39</strain>
    </source>
</reference>
<protein>
    <submittedName>
        <fullName evidence="3">Minor fimbrial subunit</fullName>
    </submittedName>
</protein>
<dbReference type="KEGG" id="smar:SM39_3640"/>
<name>A0AAT9E9M9_SERMA</name>
<keyword evidence="1" id="KW-0732">Signal</keyword>
<dbReference type="InterPro" id="IPR036937">
    <property type="entry name" value="Adhesion_dom_fimbrial_sf"/>
</dbReference>
<dbReference type="EMBL" id="AP013063">
    <property type="protein sequence ID" value="BAO35588.1"/>
    <property type="molecule type" value="Genomic_DNA"/>
</dbReference>
<proteinExistence type="predicted"/>
<dbReference type="GO" id="GO:0007155">
    <property type="term" value="P:cell adhesion"/>
    <property type="evidence" value="ECO:0007669"/>
    <property type="project" value="InterPro"/>
</dbReference>
<feature type="chain" id="PRO_5043546325" evidence="1">
    <location>
        <begin position="30"/>
        <end position="170"/>
    </location>
</feature>
<dbReference type="SUPFAM" id="SSF49401">
    <property type="entry name" value="Bacterial adhesins"/>
    <property type="match status" value="1"/>
</dbReference>
<dbReference type="GO" id="GO:0009289">
    <property type="term" value="C:pilus"/>
    <property type="evidence" value="ECO:0007669"/>
    <property type="project" value="InterPro"/>
</dbReference>
<dbReference type="InterPro" id="IPR008966">
    <property type="entry name" value="Adhesion_dom_sf"/>
</dbReference>
<sequence>MCPYWKAIRAKRLSALALLALMQTGAAQAAATADMVFYGTLNAPPPCTINNGQTVEVDFGDRVGVSKVDGKNYLQLINYRITCEQGGGGMALGLTLFGPVSGFDTAALQTNIPDLALRILQNGQPLELNKRIDIAIDSPPMLQAVPVKRAGAELPSGEFSVTATLLADYL</sequence>
<gene>
    <name evidence="3" type="ORF">SM39_3640</name>
</gene>
<evidence type="ECO:0000256" key="1">
    <source>
        <dbReference type="SAM" id="SignalP"/>
    </source>
</evidence>
<dbReference type="RefSeq" id="WP_041036686.1">
    <property type="nucleotide sequence ID" value="NZ_AP013063.1"/>
</dbReference>
<dbReference type="InterPro" id="IPR000259">
    <property type="entry name" value="Adhesion_dom_fimbrial"/>
</dbReference>
<dbReference type="AlphaFoldDB" id="A0AAT9E9M9"/>
<organism evidence="3">
    <name type="scientific">Serratia marcescens SM39</name>
    <dbReference type="NCBI Taxonomy" id="1334564"/>
    <lineage>
        <taxon>Bacteria</taxon>
        <taxon>Pseudomonadati</taxon>
        <taxon>Pseudomonadota</taxon>
        <taxon>Gammaproteobacteria</taxon>
        <taxon>Enterobacterales</taxon>
        <taxon>Yersiniaceae</taxon>
        <taxon>Serratia</taxon>
    </lineage>
</organism>
<dbReference type="Gene3D" id="2.60.40.1090">
    <property type="entry name" value="Fimbrial-type adhesion domain"/>
    <property type="match status" value="1"/>
</dbReference>
<dbReference type="Pfam" id="PF00419">
    <property type="entry name" value="Fimbrial"/>
    <property type="match status" value="1"/>
</dbReference>